<sequence>MSQAPEHGLRASAMESPPYIGQKGEHRTFLCKAGDSYETLATIVAGVTACVPSTLGSIVPDSPSISSNRSVAKSMESAERCRIYP</sequence>
<dbReference type="Proteomes" id="UP000054217">
    <property type="component" value="Unassembled WGS sequence"/>
</dbReference>
<dbReference type="AlphaFoldDB" id="A0A0C3K7L1"/>
<evidence type="ECO:0000313" key="3">
    <source>
        <dbReference type="Proteomes" id="UP000054217"/>
    </source>
</evidence>
<reference evidence="2 3" key="1">
    <citation type="submission" date="2014-04" db="EMBL/GenBank/DDBJ databases">
        <authorList>
            <consortium name="DOE Joint Genome Institute"/>
            <person name="Kuo A."/>
            <person name="Kohler A."/>
            <person name="Costa M.D."/>
            <person name="Nagy L.G."/>
            <person name="Floudas D."/>
            <person name="Copeland A."/>
            <person name="Barry K.W."/>
            <person name="Cichocki N."/>
            <person name="Veneault-Fourrey C."/>
            <person name="LaButti K."/>
            <person name="Lindquist E.A."/>
            <person name="Lipzen A."/>
            <person name="Lundell T."/>
            <person name="Morin E."/>
            <person name="Murat C."/>
            <person name="Sun H."/>
            <person name="Tunlid A."/>
            <person name="Henrissat B."/>
            <person name="Grigoriev I.V."/>
            <person name="Hibbett D.S."/>
            <person name="Martin F."/>
            <person name="Nordberg H.P."/>
            <person name="Cantor M.N."/>
            <person name="Hua S.X."/>
        </authorList>
    </citation>
    <scope>NUCLEOTIDE SEQUENCE [LARGE SCALE GENOMIC DNA]</scope>
    <source>
        <strain evidence="2 3">Marx 270</strain>
    </source>
</reference>
<feature type="region of interest" description="Disordered" evidence="1">
    <location>
        <begin position="1"/>
        <end position="21"/>
    </location>
</feature>
<evidence type="ECO:0000256" key="1">
    <source>
        <dbReference type="SAM" id="MobiDB-lite"/>
    </source>
</evidence>
<reference evidence="3" key="2">
    <citation type="submission" date="2015-01" db="EMBL/GenBank/DDBJ databases">
        <title>Evolutionary Origins and Diversification of the Mycorrhizal Mutualists.</title>
        <authorList>
            <consortium name="DOE Joint Genome Institute"/>
            <consortium name="Mycorrhizal Genomics Consortium"/>
            <person name="Kohler A."/>
            <person name="Kuo A."/>
            <person name="Nagy L.G."/>
            <person name="Floudas D."/>
            <person name="Copeland A."/>
            <person name="Barry K.W."/>
            <person name="Cichocki N."/>
            <person name="Veneault-Fourrey C."/>
            <person name="LaButti K."/>
            <person name="Lindquist E.A."/>
            <person name="Lipzen A."/>
            <person name="Lundell T."/>
            <person name="Morin E."/>
            <person name="Murat C."/>
            <person name="Riley R."/>
            <person name="Ohm R."/>
            <person name="Sun H."/>
            <person name="Tunlid A."/>
            <person name="Henrissat B."/>
            <person name="Grigoriev I.V."/>
            <person name="Hibbett D.S."/>
            <person name="Martin F."/>
        </authorList>
    </citation>
    <scope>NUCLEOTIDE SEQUENCE [LARGE SCALE GENOMIC DNA]</scope>
    <source>
        <strain evidence="3">Marx 270</strain>
    </source>
</reference>
<evidence type="ECO:0000313" key="2">
    <source>
        <dbReference type="EMBL" id="KIO05602.1"/>
    </source>
</evidence>
<dbReference type="InParanoid" id="A0A0C3K7L1"/>
<accession>A0A0C3K7L1</accession>
<keyword evidence="3" id="KW-1185">Reference proteome</keyword>
<name>A0A0C3K7L1_PISTI</name>
<dbReference type="EMBL" id="KN831966">
    <property type="protein sequence ID" value="KIO05602.1"/>
    <property type="molecule type" value="Genomic_DNA"/>
</dbReference>
<organism evidence="2 3">
    <name type="scientific">Pisolithus tinctorius Marx 270</name>
    <dbReference type="NCBI Taxonomy" id="870435"/>
    <lineage>
        <taxon>Eukaryota</taxon>
        <taxon>Fungi</taxon>
        <taxon>Dikarya</taxon>
        <taxon>Basidiomycota</taxon>
        <taxon>Agaricomycotina</taxon>
        <taxon>Agaricomycetes</taxon>
        <taxon>Agaricomycetidae</taxon>
        <taxon>Boletales</taxon>
        <taxon>Sclerodermatineae</taxon>
        <taxon>Pisolithaceae</taxon>
        <taxon>Pisolithus</taxon>
    </lineage>
</organism>
<gene>
    <name evidence="2" type="ORF">M404DRAFT_999731</name>
</gene>
<proteinExistence type="predicted"/>
<protein>
    <submittedName>
        <fullName evidence="2">Uncharacterized protein</fullName>
    </submittedName>
</protein>
<dbReference type="HOGENOM" id="CLU_2513552_0_0_1"/>